<name>A0A914CI42_9BILA</name>
<sequence length="114" mass="13120">MGIEDESKRSGRELLPQPDYATDDPEPRKFGEIVRKWPKVTFCIVMNEFCERFSYYGMRSLFFYQLHYSPFPPSIGKKSERDGQVVKFSEYKARDNLAISSGLFSIGGGNGLYI</sequence>
<organism evidence="2 3">
    <name type="scientific">Acrobeloides nanus</name>
    <dbReference type="NCBI Taxonomy" id="290746"/>
    <lineage>
        <taxon>Eukaryota</taxon>
        <taxon>Metazoa</taxon>
        <taxon>Ecdysozoa</taxon>
        <taxon>Nematoda</taxon>
        <taxon>Chromadorea</taxon>
        <taxon>Rhabditida</taxon>
        <taxon>Tylenchina</taxon>
        <taxon>Cephalobomorpha</taxon>
        <taxon>Cephaloboidea</taxon>
        <taxon>Cephalobidae</taxon>
        <taxon>Acrobeloides</taxon>
    </lineage>
</organism>
<dbReference type="Gene3D" id="1.20.1250.20">
    <property type="entry name" value="MFS general substrate transporter like domains"/>
    <property type="match status" value="1"/>
</dbReference>
<accession>A0A914CI42</accession>
<dbReference type="WBParaSite" id="ACRNAN_scaffold10612.g13691.t1">
    <property type="protein sequence ID" value="ACRNAN_scaffold10612.g13691.t1"/>
    <property type="gene ID" value="ACRNAN_scaffold10612.g13691"/>
</dbReference>
<dbReference type="InterPro" id="IPR036259">
    <property type="entry name" value="MFS_trans_sf"/>
</dbReference>
<proteinExistence type="predicted"/>
<evidence type="ECO:0000313" key="2">
    <source>
        <dbReference type="Proteomes" id="UP000887540"/>
    </source>
</evidence>
<dbReference type="Proteomes" id="UP000887540">
    <property type="component" value="Unplaced"/>
</dbReference>
<dbReference type="AlphaFoldDB" id="A0A914CI42"/>
<evidence type="ECO:0000313" key="3">
    <source>
        <dbReference type="WBParaSite" id="ACRNAN_scaffold10612.g13691.t1"/>
    </source>
</evidence>
<protein>
    <submittedName>
        <fullName evidence="3">Uncharacterized protein</fullName>
    </submittedName>
</protein>
<keyword evidence="2" id="KW-1185">Reference proteome</keyword>
<feature type="compositionally biased region" description="Basic and acidic residues" evidence="1">
    <location>
        <begin position="1"/>
        <end position="12"/>
    </location>
</feature>
<reference evidence="3" key="1">
    <citation type="submission" date="2022-11" db="UniProtKB">
        <authorList>
            <consortium name="WormBaseParasite"/>
        </authorList>
    </citation>
    <scope>IDENTIFICATION</scope>
</reference>
<feature type="region of interest" description="Disordered" evidence="1">
    <location>
        <begin position="1"/>
        <end position="26"/>
    </location>
</feature>
<evidence type="ECO:0000256" key="1">
    <source>
        <dbReference type="SAM" id="MobiDB-lite"/>
    </source>
</evidence>